<dbReference type="Pfam" id="PF00027">
    <property type="entry name" value="cNMP_binding"/>
    <property type="match status" value="2"/>
</dbReference>
<sequence>MPRRKVNAHGANGRKIVDDVAEQGVEADEDIRRVSLASQLEALAQQGAFAQAVKSGRAEVAACRAILTKPQGKRTLDDIHMLKSLLASSKLLDFFANLDAFEIVRFDEVLAADPAQADPFLHLAKLNPGDTFGERALLTDLDQRAASAVVASDSVELVFITRAVFKELLKESQEADAGANTLEITKRFRSNKDIIRNIFMRQSNQRSEKDLKFAVEYLKSVKFFSRFSFEVRKQLCKAMRLISAVTNTVLFEEGQVGKHFYIIFSGSVEVTVRSKDRFGETSENVVSRLGEGECFGELALSESDGIRRATVMCVDYCELLVLSRDQYEPLIKKYQNEYHAQYAHLLRKNAYFIGSEWDDNTIEGMCSVMTEKYFPFRGEICKQGSRASEMFIVTRGECVMIHEGKHPITSKFNDIHVRDYSVYAESPVKLLVLSRFDIFHLMSPEARESLQRSAAGYIRESIESRALKSVAWEKYRKKFLEDFMASKQKNGIGSDRGPSNLLKSTSTPVLRIERTVKQVVEPGCLVLEHRRAKYSFDEQLAGRTPEHASPSVKQPSISKLPKPNVLEKVVDWDILSEDRPRRHSDAGMNPVKEDDDGMETSAPESPPKPKVSRIHSLNDSFLTPELQLAVDNLKKLSVDGDTNVKVQEPQVSSNGKKEVSPAERRKSIVSAQNPLRLARSRTLASLNPTDGALPPSYHDKPLHDASIASCYNDRQKSVQAAARIEKAASDNTMLAIKMPTATSATAIWNPVHGVCQPFSLLGFMQETNCRNPSPTASRLRSHKSADSRKAGTTTSNHSTSGTNYTILQGEKIISAFRVFGKFRDLNETLLIFRHICGLEKVPPPEKDTTRFAIYKEDEVTMVLENFFSTESTESDTSPASAAPPTAYQFRAGDMVHGNGQRFACVSVLLQVPPKVIENVTVHVYQCFPTPQSAVRFAKQMVASTLTATSLYIVPLFDWIPLADLERFDAKNSDLEQALEVVMNSGYASYRSTWKARKDAIKKARAHLGHHHQTKPKSS</sequence>
<dbReference type="PROSITE" id="PS00889">
    <property type="entry name" value="CNMP_BINDING_2"/>
    <property type="match status" value="1"/>
</dbReference>
<keyword evidence="4" id="KW-1185">Reference proteome</keyword>
<dbReference type="eggNOG" id="KOG1113">
    <property type="taxonomic scope" value="Eukaryota"/>
</dbReference>
<dbReference type="EMBL" id="GL376622">
    <property type="status" value="NOT_ANNOTATED_CDS"/>
    <property type="molecule type" value="Genomic_DNA"/>
</dbReference>
<dbReference type="Gene3D" id="2.60.120.10">
    <property type="entry name" value="Jelly Rolls"/>
    <property type="match status" value="3"/>
</dbReference>
<accession>K3WX61</accession>
<feature type="region of interest" description="Disordered" evidence="1">
    <location>
        <begin position="644"/>
        <end position="665"/>
    </location>
</feature>
<feature type="region of interest" description="Disordered" evidence="1">
    <location>
        <begin position="771"/>
        <end position="802"/>
    </location>
</feature>
<feature type="domain" description="Cyclic nucleotide-binding" evidence="2">
    <location>
        <begin position="223"/>
        <end position="348"/>
    </location>
</feature>
<feature type="region of interest" description="Disordered" evidence="1">
    <location>
        <begin position="577"/>
        <end position="614"/>
    </location>
</feature>
<reference evidence="3" key="3">
    <citation type="submission" date="2015-02" db="UniProtKB">
        <authorList>
            <consortium name="EnsemblProtists"/>
        </authorList>
    </citation>
    <scope>IDENTIFICATION</scope>
    <source>
        <strain evidence="3">DAOM BR144</strain>
    </source>
</reference>
<dbReference type="HOGENOM" id="CLU_322490_0_0_1"/>
<dbReference type="PROSITE" id="PS50042">
    <property type="entry name" value="CNMP_BINDING_3"/>
    <property type="match status" value="2"/>
</dbReference>
<dbReference type="EnsemblProtists" id="PYU1_T009559">
    <property type="protein sequence ID" value="PYU1_T009559"/>
    <property type="gene ID" value="PYU1_G009541"/>
</dbReference>
<feature type="region of interest" description="Disordered" evidence="1">
    <location>
        <begin position="541"/>
        <end position="560"/>
    </location>
</feature>
<dbReference type="Proteomes" id="UP000019132">
    <property type="component" value="Unassembled WGS sequence"/>
</dbReference>
<dbReference type="AlphaFoldDB" id="K3WX61"/>
<feature type="domain" description="Cyclic nucleotide-binding" evidence="2">
    <location>
        <begin position="123"/>
        <end position="169"/>
    </location>
</feature>
<dbReference type="InterPro" id="IPR014710">
    <property type="entry name" value="RmlC-like_jellyroll"/>
</dbReference>
<dbReference type="STRING" id="431595.K3WX61"/>
<feature type="compositionally biased region" description="Low complexity" evidence="1">
    <location>
        <begin position="791"/>
        <end position="802"/>
    </location>
</feature>
<dbReference type="PANTHER" id="PTHR23011:SF28">
    <property type="entry name" value="CYCLIC NUCLEOTIDE-BINDING DOMAIN CONTAINING PROTEIN"/>
    <property type="match status" value="1"/>
</dbReference>
<feature type="compositionally biased region" description="Basic and acidic residues" evidence="1">
    <location>
        <begin position="655"/>
        <end position="665"/>
    </location>
</feature>
<dbReference type="CDD" id="cd00038">
    <property type="entry name" value="CAP_ED"/>
    <property type="match status" value="3"/>
</dbReference>
<dbReference type="SUPFAM" id="SSF51206">
    <property type="entry name" value="cAMP-binding domain-like"/>
    <property type="match status" value="3"/>
</dbReference>
<dbReference type="PANTHER" id="PTHR23011">
    <property type="entry name" value="CYCLIC NUCLEOTIDE-BINDING DOMAIN CONTAINING PROTEIN"/>
    <property type="match status" value="1"/>
</dbReference>
<dbReference type="OMA" id="NQSHTEY"/>
<dbReference type="InParanoid" id="K3WX61"/>
<dbReference type="InterPro" id="IPR000595">
    <property type="entry name" value="cNMP-bd_dom"/>
</dbReference>
<name>K3WX61_GLOUD</name>
<reference evidence="4" key="2">
    <citation type="submission" date="2010-04" db="EMBL/GenBank/DDBJ databases">
        <authorList>
            <person name="Buell R."/>
            <person name="Hamilton J."/>
            <person name="Hostetler J."/>
        </authorList>
    </citation>
    <scope>NUCLEOTIDE SEQUENCE [LARGE SCALE GENOMIC DNA]</scope>
    <source>
        <strain evidence="4">DAOM:BR144</strain>
    </source>
</reference>
<organism evidence="3 4">
    <name type="scientific">Globisporangium ultimum (strain ATCC 200006 / CBS 805.95 / DAOM BR144)</name>
    <name type="common">Pythium ultimum</name>
    <dbReference type="NCBI Taxonomy" id="431595"/>
    <lineage>
        <taxon>Eukaryota</taxon>
        <taxon>Sar</taxon>
        <taxon>Stramenopiles</taxon>
        <taxon>Oomycota</taxon>
        <taxon>Peronosporomycetes</taxon>
        <taxon>Pythiales</taxon>
        <taxon>Pythiaceae</taxon>
        <taxon>Globisporangium</taxon>
    </lineage>
</organism>
<dbReference type="VEuPathDB" id="FungiDB:PYU1_G009541"/>
<reference evidence="4" key="1">
    <citation type="journal article" date="2010" name="Genome Biol.">
        <title>Genome sequence of the necrotrophic plant pathogen Pythium ultimum reveals original pathogenicity mechanisms and effector repertoire.</title>
        <authorList>
            <person name="Levesque C.A."/>
            <person name="Brouwer H."/>
            <person name="Cano L."/>
            <person name="Hamilton J.P."/>
            <person name="Holt C."/>
            <person name="Huitema E."/>
            <person name="Raffaele S."/>
            <person name="Robideau G.P."/>
            <person name="Thines M."/>
            <person name="Win J."/>
            <person name="Zerillo M.M."/>
            <person name="Beakes G.W."/>
            <person name="Boore J.L."/>
            <person name="Busam D."/>
            <person name="Dumas B."/>
            <person name="Ferriera S."/>
            <person name="Fuerstenberg S.I."/>
            <person name="Gachon C.M."/>
            <person name="Gaulin E."/>
            <person name="Govers F."/>
            <person name="Grenville-Briggs L."/>
            <person name="Horner N."/>
            <person name="Hostetler J."/>
            <person name="Jiang R.H."/>
            <person name="Johnson J."/>
            <person name="Krajaejun T."/>
            <person name="Lin H."/>
            <person name="Meijer H.J."/>
            <person name="Moore B."/>
            <person name="Morris P."/>
            <person name="Phuntmart V."/>
            <person name="Puiu D."/>
            <person name="Shetty J."/>
            <person name="Stajich J.E."/>
            <person name="Tripathy S."/>
            <person name="Wawra S."/>
            <person name="van West P."/>
            <person name="Whitty B.R."/>
            <person name="Coutinho P.M."/>
            <person name="Henrissat B."/>
            <person name="Martin F."/>
            <person name="Thomas P.D."/>
            <person name="Tyler B.M."/>
            <person name="De Vries R.P."/>
            <person name="Kamoun S."/>
            <person name="Yandell M."/>
            <person name="Tisserat N."/>
            <person name="Buell C.R."/>
        </authorList>
    </citation>
    <scope>NUCLEOTIDE SEQUENCE</scope>
    <source>
        <strain evidence="4">DAOM:BR144</strain>
    </source>
</reference>
<proteinExistence type="predicted"/>
<protein>
    <recommendedName>
        <fullName evidence="2">Cyclic nucleotide-binding domain-containing protein</fullName>
    </recommendedName>
</protein>
<dbReference type="InterPro" id="IPR018488">
    <property type="entry name" value="cNMP-bd_CS"/>
</dbReference>
<evidence type="ECO:0000256" key="1">
    <source>
        <dbReference type="SAM" id="MobiDB-lite"/>
    </source>
</evidence>
<evidence type="ECO:0000313" key="4">
    <source>
        <dbReference type="Proteomes" id="UP000019132"/>
    </source>
</evidence>
<evidence type="ECO:0000259" key="2">
    <source>
        <dbReference type="PROSITE" id="PS50042"/>
    </source>
</evidence>
<dbReference type="InterPro" id="IPR018490">
    <property type="entry name" value="cNMP-bd_dom_sf"/>
</dbReference>
<evidence type="ECO:0000313" key="3">
    <source>
        <dbReference type="EnsemblProtists" id="PYU1_T009559"/>
    </source>
</evidence>
<dbReference type="SMART" id="SM00100">
    <property type="entry name" value="cNMP"/>
    <property type="match status" value="1"/>
</dbReference>